<evidence type="ECO:0000313" key="3">
    <source>
        <dbReference type="Proteomes" id="UP000092634"/>
    </source>
</evidence>
<protein>
    <submittedName>
        <fullName evidence="2">Uncharacterized protein</fullName>
    </submittedName>
</protein>
<gene>
    <name evidence="2" type="ORF">BA896_015265</name>
</gene>
<dbReference type="Proteomes" id="UP000092634">
    <property type="component" value="Unassembled WGS sequence"/>
</dbReference>
<feature type="region of interest" description="Disordered" evidence="1">
    <location>
        <begin position="87"/>
        <end position="117"/>
    </location>
</feature>
<comment type="caution">
    <text evidence="2">The sequence shown here is derived from an EMBL/GenBank/DDBJ whole genome shotgun (WGS) entry which is preliminary data.</text>
</comment>
<organism evidence="2 3">
    <name type="scientific">Janthinobacterium lividum</name>
    <dbReference type="NCBI Taxonomy" id="29581"/>
    <lineage>
        <taxon>Bacteria</taxon>
        <taxon>Pseudomonadati</taxon>
        <taxon>Pseudomonadota</taxon>
        <taxon>Betaproteobacteria</taxon>
        <taxon>Burkholderiales</taxon>
        <taxon>Oxalobacteraceae</taxon>
        <taxon>Janthinobacterium</taxon>
    </lineage>
</organism>
<sequence>MSSGISADAATQQLAQETASYQERYRSVMSTQSPAPAKTQNMKVAVTLGQMMASQAPEPGRLLGMLGTALNQAPQVALSQLHWHAGQPAARDTGSLAAQQRASLQGGSAQAAFPSRRRRRCAWKRTWPCRTMTTAPPWPPSRPSRKPWRASRACR</sequence>
<accession>A0A1E8PLJ4</accession>
<feature type="compositionally biased region" description="Basic residues" evidence="1">
    <location>
        <begin position="143"/>
        <end position="155"/>
    </location>
</feature>
<evidence type="ECO:0000256" key="1">
    <source>
        <dbReference type="SAM" id="MobiDB-lite"/>
    </source>
</evidence>
<dbReference type="AlphaFoldDB" id="A0A1E8PLJ4"/>
<feature type="compositionally biased region" description="Polar residues" evidence="1">
    <location>
        <begin position="96"/>
        <end position="108"/>
    </location>
</feature>
<evidence type="ECO:0000313" key="2">
    <source>
        <dbReference type="EMBL" id="OFJ47201.1"/>
    </source>
</evidence>
<reference evidence="2 3" key="1">
    <citation type="submission" date="2016-10" db="EMBL/GenBank/DDBJ databases">
        <title>Updated version of Genome Assembly of Janthinobacterium lividum ERGS5:01.</title>
        <authorList>
            <person name="Kumar R."/>
            <person name="Acharya V."/>
            <person name="Singh D."/>
        </authorList>
    </citation>
    <scope>NUCLEOTIDE SEQUENCE [LARGE SCALE GENOMIC DNA]</scope>
    <source>
        <strain evidence="2 3">ERGS5:01</strain>
    </source>
</reference>
<proteinExistence type="predicted"/>
<name>A0A1E8PLJ4_9BURK</name>
<feature type="region of interest" description="Disordered" evidence="1">
    <location>
        <begin position="130"/>
        <end position="155"/>
    </location>
</feature>
<dbReference type="EMBL" id="MAQB02000006">
    <property type="protein sequence ID" value="OFJ47201.1"/>
    <property type="molecule type" value="Genomic_DNA"/>
</dbReference>